<dbReference type="EMBL" id="QWGA01000006">
    <property type="protein sequence ID" value="RIJ29628.1"/>
    <property type="molecule type" value="Genomic_DNA"/>
</dbReference>
<evidence type="ECO:0000313" key="6">
    <source>
        <dbReference type="EMBL" id="RIJ29628.1"/>
    </source>
</evidence>
<dbReference type="Pfam" id="PF02668">
    <property type="entry name" value="TauD"/>
    <property type="match status" value="1"/>
</dbReference>
<name>A0A399RDX2_9PROT</name>
<dbReference type="InterPro" id="IPR003819">
    <property type="entry name" value="TauD/TfdA-like"/>
</dbReference>
<protein>
    <recommendedName>
        <fullName evidence="5">TauD/TfdA-like domain-containing protein</fullName>
    </recommendedName>
</protein>
<sequence length="334" mass="37382">MADGFYSNIPTRTVQLILSDEEKLSLEQAILDGLARIGTDRKIDAILDLVCTEMSEAFRDCLSSGHRAAIQDFRRNKDALALHISNTPRLAEEDIPPTPYRRPDAATERAMLRSDAKVLGLIGLAGFTPFASPSENQGYAFRNVLAAAGKEESQSSHGSAEFGLHMDNPSAELSSEAPACMQVPRILAFDCIRNFENIPTELERTISVLNEIKHGAFKYLAHRAFAIEPPQSNEVSIYAPSRRPTPLLEEDDEGNLVLRYDPTSVSLHDPDPRYQKTLANLQAVLAKTVPSSQITLQPGHFLMFKNRQVLHMRRAFNPLEDRDQSRWLRRLYAV</sequence>
<reference evidence="6 7" key="1">
    <citation type="submission" date="2018-08" db="EMBL/GenBank/DDBJ databases">
        <title>Henriciella mobilis sp. nov., isolated from seawater.</title>
        <authorList>
            <person name="Cheng H."/>
            <person name="Wu Y.-H."/>
            <person name="Xu X.-W."/>
            <person name="Guo L.-L."/>
        </authorList>
    </citation>
    <scope>NUCLEOTIDE SEQUENCE [LARGE SCALE GENOMIC DNA]</scope>
    <source>
        <strain evidence="6 7">CCUG67844</strain>
    </source>
</reference>
<dbReference type="SUPFAM" id="SSF51197">
    <property type="entry name" value="Clavaminate synthase-like"/>
    <property type="match status" value="1"/>
</dbReference>
<comment type="caution">
    <text evidence="6">The sequence shown here is derived from an EMBL/GenBank/DDBJ whole genome shotgun (WGS) entry which is preliminary data.</text>
</comment>
<evidence type="ECO:0000256" key="2">
    <source>
        <dbReference type="ARBA" id="ARBA00022723"/>
    </source>
</evidence>
<dbReference type="Proteomes" id="UP000265845">
    <property type="component" value="Unassembled WGS sequence"/>
</dbReference>
<dbReference type="GO" id="GO:0016706">
    <property type="term" value="F:2-oxoglutarate-dependent dioxygenase activity"/>
    <property type="evidence" value="ECO:0007669"/>
    <property type="project" value="UniProtKB-ARBA"/>
</dbReference>
<dbReference type="AlphaFoldDB" id="A0A399RDX2"/>
<dbReference type="InterPro" id="IPR014503">
    <property type="entry name" value="Clavaminate_syn-like"/>
</dbReference>
<gene>
    <name evidence="6" type="ORF">D1222_09585</name>
</gene>
<dbReference type="InterPro" id="IPR042098">
    <property type="entry name" value="TauD-like_sf"/>
</dbReference>
<feature type="domain" description="TauD/TfdA-like" evidence="5">
    <location>
        <begin position="191"/>
        <end position="332"/>
    </location>
</feature>
<keyword evidence="4" id="KW-0408">Iron</keyword>
<keyword evidence="2" id="KW-0479">Metal-binding</keyword>
<dbReference type="RefSeq" id="WP_119454034.1">
    <property type="nucleotide sequence ID" value="NZ_QWGA01000006.1"/>
</dbReference>
<proteinExistence type="inferred from homology"/>
<evidence type="ECO:0000256" key="4">
    <source>
        <dbReference type="ARBA" id="ARBA00023004"/>
    </source>
</evidence>
<accession>A0A399RDX2</accession>
<dbReference type="PIRSF" id="PIRSF019543">
    <property type="entry name" value="Clavaminate_syn"/>
    <property type="match status" value="1"/>
</dbReference>
<evidence type="ECO:0000256" key="1">
    <source>
        <dbReference type="ARBA" id="ARBA00008425"/>
    </source>
</evidence>
<dbReference type="GO" id="GO:0005506">
    <property type="term" value="F:iron ion binding"/>
    <property type="evidence" value="ECO:0007669"/>
    <property type="project" value="InterPro"/>
</dbReference>
<dbReference type="Gene3D" id="3.60.130.10">
    <property type="entry name" value="Clavaminate synthase-like"/>
    <property type="match status" value="1"/>
</dbReference>
<evidence type="ECO:0000259" key="5">
    <source>
        <dbReference type="Pfam" id="PF02668"/>
    </source>
</evidence>
<comment type="similarity">
    <text evidence="1">Belongs to the clavaminate synthase family.</text>
</comment>
<keyword evidence="3" id="KW-0560">Oxidoreductase</keyword>
<keyword evidence="7" id="KW-1185">Reference proteome</keyword>
<organism evidence="6 7">
    <name type="scientific">Henriciella algicola</name>
    <dbReference type="NCBI Taxonomy" id="1608422"/>
    <lineage>
        <taxon>Bacteria</taxon>
        <taxon>Pseudomonadati</taxon>
        <taxon>Pseudomonadota</taxon>
        <taxon>Alphaproteobacteria</taxon>
        <taxon>Hyphomonadales</taxon>
        <taxon>Hyphomonadaceae</taxon>
        <taxon>Henriciella</taxon>
    </lineage>
</organism>
<evidence type="ECO:0000313" key="7">
    <source>
        <dbReference type="Proteomes" id="UP000265845"/>
    </source>
</evidence>
<dbReference type="OrthoDB" id="979809at2"/>
<evidence type="ECO:0000256" key="3">
    <source>
        <dbReference type="ARBA" id="ARBA00023002"/>
    </source>
</evidence>